<dbReference type="PANTHER" id="PTHR37544:SF3">
    <property type="entry name" value="SPRAY"/>
    <property type="match status" value="1"/>
</dbReference>
<accession>A0AAD6HAF7</accession>
<reference evidence="3" key="2">
    <citation type="submission" date="2023-01" db="EMBL/GenBank/DDBJ databases">
        <authorList>
            <person name="Petersen C."/>
        </authorList>
    </citation>
    <scope>NUCLEOTIDE SEQUENCE</scope>
    <source>
        <strain evidence="3">IBT 17514</strain>
    </source>
</reference>
<evidence type="ECO:0000256" key="2">
    <source>
        <dbReference type="SAM" id="Phobius"/>
    </source>
</evidence>
<feature type="transmembrane region" description="Helical" evidence="2">
    <location>
        <begin position="781"/>
        <end position="804"/>
    </location>
</feature>
<name>A0AAD6HAF7_9EURO</name>
<protein>
    <submittedName>
        <fullName evidence="3">Uncharacterized protein</fullName>
    </submittedName>
</protein>
<feature type="transmembrane region" description="Helical" evidence="2">
    <location>
        <begin position="123"/>
        <end position="142"/>
    </location>
</feature>
<feature type="transmembrane region" description="Helical" evidence="2">
    <location>
        <begin position="714"/>
        <end position="735"/>
    </location>
</feature>
<keyword evidence="2" id="KW-1133">Transmembrane helix</keyword>
<gene>
    <name evidence="3" type="ORF">N7493_011786</name>
</gene>
<dbReference type="InterPro" id="IPR021840">
    <property type="entry name" value="DUF3433"/>
</dbReference>
<dbReference type="PANTHER" id="PTHR37544">
    <property type="entry name" value="SPRAY-RELATED"/>
    <property type="match status" value="1"/>
</dbReference>
<feature type="transmembrane region" description="Helical" evidence="2">
    <location>
        <begin position="1306"/>
        <end position="1328"/>
    </location>
</feature>
<feature type="transmembrane region" description="Helical" evidence="2">
    <location>
        <begin position="191"/>
        <end position="216"/>
    </location>
</feature>
<feature type="transmembrane region" description="Helical" evidence="2">
    <location>
        <begin position="81"/>
        <end position="103"/>
    </location>
</feature>
<feature type="compositionally biased region" description="Low complexity" evidence="1">
    <location>
        <begin position="44"/>
        <end position="53"/>
    </location>
</feature>
<keyword evidence="2" id="KW-0472">Membrane</keyword>
<feature type="transmembrane region" description="Helical" evidence="2">
    <location>
        <begin position="666"/>
        <end position="688"/>
    </location>
</feature>
<organism evidence="3 4">
    <name type="scientific">Penicillium malachiteum</name>
    <dbReference type="NCBI Taxonomy" id="1324776"/>
    <lineage>
        <taxon>Eukaryota</taxon>
        <taxon>Fungi</taxon>
        <taxon>Dikarya</taxon>
        <taxon>Ascomycota</taxon>
        <taxon>Pezizomycotina</taxon>
        <taxon>Eurotiomycetes</taxon>
        <taxon>Eurotiomycetidae</taxon>
        <taxon>Eurotiales</taxon>
        <taxon>Aspergillaceae</taxon>
        <taxon>Penicillium</taxon>
    </lineage>
</organism>
<feature type="transmembrane region" description="Helical" evidence="2">
    <location>
        <begin position="556"/>
        <end position="576"/>
    </location>
</feature>
<comment type="caution">
    <text evidence="3">The sequence shown here is derived from an EMBL/GenBank/DDBJ whole genome shotgun (WGS) entry which is preliminary data.</text>
</comment>
<proteinExistence type="predicted"/>
<dbReference type="Proteomes" id="UP001215712">
    <property type="component" value="Unassembled WGS sequence"/>
</dbReference>
<evidence type="ECO:0000313" key="3">
    <source>
        <dbReference type="EMBL" id="KAJ5703397.1"/>
    </source>
</evidence>
<keyword evidence="4" id="KW-1185">Reference proteome</keyword>
<dbReference type="Pfam" id="PF11915">
    <property type="entry name" value="DUF3433"/>
    <property type="match status" value="2"/>
</dbReference>
<sequence>MATQQYNAPKDRDRDRALLGQFPHSYFSYLVPSSRSGSKRRKTSSPVSSLKSSIRPIEPTMKEDAPTVWTPSWVPYTFTHVFLAILSLSSLALCLITFLLWWVSSTHYGLGPDNGSSAMLFGWRYSPTMIAVIYVQMTAVLFEDVKRTEPFARLARPEGSSAPSSILKTPGAWWNALYDGFAKKKNGRRSWVLICAALLNIFGFMGISSLSSAYLFSDDVVVPKSTGFLTLSPASNSPLPIDADRATHFRTIANLLQNVSTSPWITDEYTILPFWPSSLQDAPITSLPSTSSQTWSADTMMFKSELTCTPMSIKSQANETIQYTKGVVKVPSISIVWESSDGCEYGLAADKDFFNMGGGSWSDVSTFYYAEMAVESGVNTVFSTNNTKECDGKEIIIVTDSWESADAKYGAQLCNTSYYMANITTTIALTGDDPVISFNETEFEKNKVTIPDTLLNATEFRSMMLDSDWPTYMISILWSQMAMLGGPTILLGALYDYNMTTLVNDTEWVSSAAKAQQRYFGEVLQAALTQQGASQRIPMEGLVRDVESRVVVQPGAAIALGVLFAISFFLVLFVWWSTQLQRRPLNLNRDPATTVGTACLISDNQLVRSAFQSFKQPSPKDMNEALGDEWFCTDSYGLCRLNTDNPIKHNATMSENGTPMLLRLPAILGLVTILAVVISGIIVLYHFAEEAGLYEKAFVYQVQVSLFNNGVSSVAPFSMIPTLMATGIGLWWSVIDDNFRRLTPFLEMSRENPHLSRGAALSYQSSFWLWACVKAALNKHWLLSILTFGSSLSPIFTTSMSALFDRSPGDVTKSITFNRSLEIRDIPLVFNTSQSLYPGSSDDYAGAILAELYTDLSSHWMYTAAIQLTLNGSEPSWSKDGWSFVPVELNDLDRVDLPNNLDDSDQTLDGSTSNISLTTPAIRGRIECTEYPATTLTNLSIWLTATTLTNHTIWNATTIPHNLEGGYQLGAVYSELPSAVLPITSSENISTCPNCTTIFVNPAEIICCGNGSSSSWDPSVAVGYWSPNTDPETWTVRNWERNFTAKWFHGNAVTGVKRNENENEYYDADLLFPEVPSVTMMNCRPLVESAEASITVNPANGEIQSYNITSTPSELTEAFSDNFLPHNQTSYSRETGMIYYNVTLSYGRLFMASMLTAADTLHLGGASHVGGYSTEDLDDNTYNIRDTINGLNMDFMSYSMYIQAHKDPTALLNTTTFTTLAEKTFTTFFQHFASNDVSLATGGWTYQKINASLPSTLGPALVLGEDGLPSDTATSYQDTMHPISHTNRTVSAQISQRVELLQMNTVAVWLSIGIMIWLIFTTIIVAVLQRRYFGSLVRNVECLGDVLVLIAGSANFLQVVREIESGKLVEGAYEDLRTRLGWFVDEDGGLRWGIEMKERFRDGPGVHWVSEPEYLKEKGMVWNVRDEDENL</sequence>
<feature type="region of interest" description="Disordered" evidence="1">
    <location>
        <begin position="31"/>
        <end position="53"/>
    </location>
</feature>
<keyword evidence="2" id="KW-0812">Transmembrane</keyword>
<evidence type="ECO:0000256" key="1">
    <source>
        <dbReference type="SAM" id="MobiDB-lite"/>
    </source>
</evidence>
<evidence type="ECO:0000313" key="4">
    <source>
        <dbReference type="Proteomes" id="UP001215712"/>
    </source>
</evidence>
<dbReference type="EMBL" id="JAQJAN010000023">
    <property type="protein sequence ID" value="KAJ5703397.1"/>
    <property type="molecule type" value="Genomic_DNA"/>
</dbReference>
<reference evidence="3" key="1">
    <citation type="journal article" date="2023" name="IMA Fungus">
        <title>Comparative genomic study of the Penicillium genus elucidates a diverse pangenome and 15 lateral gene transfer events.</title>
        <authorList>
            <person name="Petersen C."/>
            <person name="Sorensen T."/>
            <person name="Nielsen M.R."/>
            <person name="Sondergaard T.E."/>
            <person name="Sorensen J.L."/>
            <person name="Fitzpatrick D.A."/>
            <person name="Frisvad J.C."/>
            <person name="Nielsen K.L."/>
        </authorList>
    </citation>
    <scope>NUCLEOTIDE SEQUENCE</scope>
    <source>
        <strain evidence="3">IBT 17514</strain>
    </source>
</reference>